<feature type="region of interest" description="Disordered" evidence="1">
    <location>
        <begin position="1"/>
        <end position="26"/>
    </location>
</feature>
<gene>
    <name evidence="2" type="ORF">ILYODFUR_031858</name>
</gene>
<protein>
    <submittedName>
        <fullName evidence="2">Uncharacterized protein</fullName>
    </submittedName>
</protein>
<accession>A0ABV0UMI9</accession>
<evidence type="ECO:0000256" key="1">
    <source>
        <dbReference type="SAM" id="MobiDB-lite"/>
    </source>
</evidence>
<comment type="caution">
    <text evidence="2">The sequence shown here is derived from an EMBL/GenBank/DDBJ whole genome shotgun (WGS) entry which is preliminary data.</text>
</comment>
<dbReference type="Proteomes" id="UP001482620">
    <property type="component" value="Unassembled WGS sequence"/>
</dbReference>
<sequence length="75" mass="8151">MTGFEGGGLNSPSSSRDRRTEATSTWQSDTSNFCFLLASLPLLCSAMTLLASERSLLIRNKFRSGENQPDINHAG</sequence>
<keyword evidence="3" id="KW-1185">Reference proteome</keyword>
<proteinExistence type="predicted"/>
<evidence type="ECO:0000313" key="3">
    <source>
        <dbReference type="Proteomes" id="UP001482620"/>
    </source>
</evidence>
<dbReference type="EMBL" id="JAHRIQ010074546">
    <property type="protein sequence ID" value="MEQ2245817.1"/>
    <property type="molecule type" value="Genomic_DNA"/>
</dbReference>
<evidence type="ECO:0000313" key="2">
    <source>
        <dbReference type="EMBL" id="MEQ2245817.1"/>
    </source>
</evidence>
<name>A0ABV0UMI9_9TELE</name>
<organism evidence="2 3">
    <name type="scientific">Ilyodon furcidens</name>
    <name type="common">goldbreast splitfin</name>
    <dbReference type="NCBI Taxonomy" id="33524"/>
    <lineage>
        <taxon>Eukaryota</taxon>
        <taxon>Metazoa</taxon>
        <taxon>Chordata</taxon>
        <taxon>Craniata</taxon>
        <taxon>Vertebrata</taxon>
        <taxon>Euteleostomi</taxon>
        <taxon>Actinopterygii</taxon>
        <taxon>Neopterygii</taxon>
        <taxon>Teleostei</taxon>
        <taxon>Neoteleostei</taxon>
        <taxon>Acanthomorphata</taxon>
        <taxon>Ovalentaria</taxon>
        <taxon>Atherinomorphae</taxon>
        <taxon>Cyprinodontiformes</taxon>
        <taxon>Goodeidae</taxon>
        <taxon>Ilyodon</taxon>
    </lineage>
</organism>
<reference evidence="2 3" key="1">
    <citation type="submission" date="2021-06" db="EMBL/GenBank/DDBJ databases">
        <authorList>
            <person name="Palmer J.M."/>
        </authorList>
    </citation>
    <scope>NUCLEOTIDE SEQUENCE [LARGE SCALE GENOMIC DNA]</scope>
    <source>
        <strain evidence="3">if_2019</strain>
        <tissue evidence="2">Muscle</tissue>
    </source>
</reference>